<evidence type="ECO:0000313" key="16">
    <source>
        <dbReference type="Proteomes" id="UP000001784"/>
    </source>
</evidence>
<organism evidence="15 16">
    <name type="scientific">Syntrophobacter fumaroxidans (strain DSM 10017 / MPOB)</name>
    <dbReference type="NCBI Taxonomy" id="335543"/>
    <lineage>
        <taxon>Bacteria</taxon>
        <taxon>Pseudomonadati</taxon>
        <taxon>Thermodesulfobacteriota</taxon>
        <taxon>Syntrophobacteria</taxon>
        <taxon>Syntrophobacterales</taxon>
        <taxon>Syntrophobacteraceae</taxon>
        <taxon>Syntrophobacter</taxon>
    </lineage>
</organism>
<dbReference type="PROSITE" id="PS50110">
    <property type="entry name" value="RESPONSE_REGULATORY"/>
    <property type="match status" value="1"/>
</dbReference>
<reference evidence="15 16" key="1">
    <citation type="submission" date="2006-10" db="EMBL/GenBank/DDBJ databases">
        <title>Complete sequence of Syntrophobacter fumaroxidans MPOB.</title>
        <authorList>
            <consortium name="US DOE Joint Genome Institute"/>
            <person name="Copeland A."/>
            <person name="Lucas S."/>
            <person name="Lapidus A."/>
            <person name="Barry K."/>
            <person name="Detter J.C."/>
            <person name="Glavina del Rio T."/>
            <person name="Hammon N."/>
            <person name="Israni S."/>
            <person name="Pitluck S."/>
            <person name="Goltsman E.G."/>
            <person name="Martinez M."/>
            <person name="Schmutz J."/>
            <person name="Larimer F."/>
            <person name="Land M."/>
            <person name="Hauser L."/>
            <person name="Kyrpides N."/>
            <person name="Kim E."/>
            <person name="Boone D.R."/>
            <person name="Brockman F."/>
            <person name="Culley D."/>
            <person name="Ferry J."/>
            <person name="Gunsalus R."/>
            <person name="McInerney M.J."/>
            <person name="Morrison M."/>
            <person name="Plugge C."/>
            <person name="Rohlin L."/>
            <person name="Scholten J."/>
            <person name="Sieber J."/>
            <person name="Stams A.J.M."/>
            <person name="Worm P."/>
            <person name="Henstra A.M."/>
            <person name="Richardson P."/>
        </authorList>
    </citation>
    <scope>NUCLEOTIDE SEQUENCE [LARGE SCALE GENOMIC DNA]</scope>
    <source>
        <strain evidence="16">DSM 10017 / MPOB</strain>
    </source>
</reference>
<evidence type="ECO:0000256" key="8">
    <source>
        <dbReference type="ARBA" id="ARBA00023012"/>
    </source>
</evidence>
<keyword evidence="4 15" id="KW-0808">Transferase</keyword>
<dbReference type="RefSeq" id="WP_011699910.1">
    <property type="nucleotide sequence ID" value="NC_008554.1"/>
</dbReference>
<dbReference type="InterPro" id="IPR001789">
    <property type="entry name" value="Sig_transdc_resp-reg_receiver"/>
</dbReference>
<evidence type="ECO:0000256" key="7">
    <source>
        <dbReference type="ARBA" id="ARBA00022840"/>
    </source>
</evidence>
<dbReference type="SUPFAM" id="SSF47384">
    <property type="entry name" value="Homodimeric domain of signal transducing histidine kinase"/>
    <property type="match status" value="1"/>
</dbReference>
<dbReference type="STRING" id="335543.Sfum_3112"/>
<protein>
    <recommendedName>
        <fullName evidence="2">histidine kinase</fullName>
        <ecNumber evidence="2">2.7.13.3</ecNumber>
    </recommendedName>
</protein>
<name>A0LMY3_SYNFM</name>
<feature type="domain" description="PAS" evidence="13">
    <location>
        <begin position="234"/>
        <end position="275"/>
    </location>
</feature>
<dbReference type="GO" id="GO:0005524">
    <property type="term" value="F:ATP binding"/>
    <property type="evidence" value="ECO:0007669"/>
    <property type="project" value="UniProtKB-KW"/>
</dbReference>
<dbReference type="Pfam" id="PF13426">
    <property type="entry name" value="PAS_9"/>
    <property type="match status" value="1"/>
</dbReference>
<keyword evidence="6 15" id="KW-0418">Kinase</keyword>
<keyword evidence="8" id="KW-0902">Two-component regulatory system</keyword>
<proteinExistence type="predicted"/>
<evidence type="ECO:0000256" key="9">
    <source>
        <dbReference type="PROSITE-ProRule" id="PRU00169"/>
    </source>
</evidence>
<dbReference type="PROSITE" id="PS50113">
    <property type="entry name" value="PAC"/>
    <property type="match status" value="1"/>
</dbReference>
<dbReference type="eggNOG" id="COG0784">
    <property type="taxonomic scope" value="Bacteria"/>
</dbReference>
<dbReference type="SMART" id="SM00091">
    <property type="entry name" value="PAS"/>
    <property type="match status" value="2"/>
</dbReference>
<dbReference type="InterPro" id="IPR035965">
    <property type="entry name" value="PAS-like_dom_sf"/>
</dbReference>
<dbReference type="GO" id="GO:0000155">
    <property type="term" value="F:phosphorelay sensor kinase activity"/>
    <property type="evidence" value="ECO:0007669"/>
    <property type="project" value="InterPro"/>
</dbReference>
<dbReference type="Gene3D" id="1.10.287.130">
    <property type="match status" value="1"/>
</dbReference>
<feature type="modified residue" description="4-aspartylphosphate" evidence="9">
    <location>
        <position position="666"/>
    </location>
</feature>
<dbReference type="SMART" id="SM00387">
    <property type="entry name" value="HATPase_c"/>
    <property type="match status" value="1"/>
</dbReference>
<gene>
    <name evidence="15" type="ordered locus">Sfum_3112</name>
</gene>
<keyword evidence="5" id="KW-0547">Nucleotide-binding</keyword>
<evidence type="ECO:0000256" key="3">
    <source>
        <dbReference type="ARBA" id="ARBA00022553"/>
    </source>
</evidence>
<dbReference type="InterPro" id="IPR036890">
    <property type="entry name" value="HATPase_C_sf"/>
</dbReference>
<dbReference type="CDD" id="cd00082">
    <property type="entry name" value="HisKA"/>
    <property type="match status" value="1"/>
</dbReference>
<dbReference type="GO" id="GO:0006355">
    <property type="term" value="P:regulation of DNA-templated transcription"/>
    <property type="evidence" value="ECO:0007669"/>
    <property type="project" value="InterPro"/>
</dbReference>
<dbReference type="InterPro" id="IPR013767">
    <property type="entry name" value="PAS_fold"/>
</dbReference>
<dbReference type="eggNOG" id="COG4191">
    <property type="taxonomic scope" value="Bacteria"/>
</dbReference>
<dbReference type="NCBIfam" id="TIGR00229">
    <property type="entry name" value="sensory_box"/>
    <property type="match status" value="2"/>
</dbReference>
<dbReference type="Pfam" id="PF00989">
    <property type="entry name" value="PAS"/>
    <property type="match status" value="1"/>
</dbReference>
<keyword evidence="10" id="KW-1133">Transmembrane helix</keyword>
<dbReference type="InParanoid" id="A0LMY3"/>
<dbReference type="SUPFAM" id="SSF52172">
    <property type="entry name" value="CheY-like"/>
    <property type="match status" value="1"/>
</dbReference>
<dbReference type="SMART" id="SM00388">
    <property type="entry name" value="HisKA"/>
    <property type="match status" value="1"/>
</dbReference>
<keyword evidence="7" id="KW-0067">ATP-binding</keyword>
<evidence type="ECO:0000256" key="5">
    <source>
        <dbReference type="ARBA" id="ARBA00022741"/>
    </source>
</evidence>
<dbReference type="PROSITE" id="PS50112">
    <property type="entry name" value="PAS"/>
    <property type="match status" value="1"/>
</dbReference>
<dbReference type="PRINTS" id="PR00344">
    <property type="entry name" value="BCTRLSENSOR"/>
</dbReference>
<evidence type="ECO:0000313" key="15">
    <source>
        <dbReference type="EMBL" id="ABK18785.1"/>
    </source>
</evidence>
<feature type="domain" description="PAC" evidence="14">
    <location>
        <begin position="306"/>
        <end position="358"/>
    </location>
</feature>
<feature type="domain" description="Response regulatory" evidence="12">
    <location>
        <begin position="615"/>
        <end position="731"/>
    </location>
</feature>
<dbReference type="CDD" id="cd00130">
    <property type="entry name" value="PAS"/>
    <property type="match status" value="2"/>
</dbReference>
<evidence type="ECO:0000256" key="2">
    <source>
        <dbReference type="ARBA" id="ARBA00012438"/>
    </source>
</evidence>
<evidence type="ECO:0000256" key="10">
    <source>
        <dbReference type="SAM" id="Phobius"/>
    </source>
</evidence>
<dbReference type="InterPro" id="IPR003661">
    <property type="entry name" value="HisK_dim/P_dom"/>
</dbReference>
<dbReference type="PANTHER" id="PTHR43065">
    <property type="entry name" value="SENSOR HISTIDINE KINASE"/>
    <property type="match status" value="1"/>
</dbReference>
<dbReference type="HOGENOM" id="CLU_000445_114_51_7"/>
<evidence type="ECO:0000259" key="12">
    <source>
        <dbReference type="PROSITE" id="PS50110"/>
    </source>
</evidence>
<dbReference type="InterPro" id="IPR004358">
    <property type="entry name" value="Sig_transdc_His_kin-like_C"/>
</dbReference>
<dbReference type="InterPro" id="IPR036097">
    <property type="entry name" value="HisK_dim/P_sf"/>
</dbReference>
<dbReference type="OrthoDB" id="9806821at2"/>
<evidence type="ECO:0000256" key="4">
    <source>
        <dbReference type="ARBA" id="ARBA00022679"/>
    </source>
</evidence>
<evidence type="ECO:0000256" key="6">
    <source>
        <dbReference type="ARBA" id="ARBA00022777"/>
    </source>
</evidence>
<dbReference type="AlphaFoldDB" id="A0LMY3"/>
<sequence length="733" mass="80765">MNAIFIMAFVLASCLTGAYFLHKPIRILNRDKVLYLFGVAALLLGLRLFQVLWERGPGQPRFSDPIFGWNEPVFLSAAIMVLVVCALLVPIVIRRGEERKSAGKGAEETERLLAAVLSASPVGFCLLKEDIIQWVNQALCDILGRGAEELEGRSIAGLYAEEGEHERVKTQLLNGCTSSEGAGAAACWIRGNGSTLHCLLQAAPTGMSTLDGKRVLAVMDTSELKRKEEALLESEERYRRFFEEDLAAAYVSTPDGRLLSCNPAFVRIFGFPSVEAAITSDLNFLQPASDSEAGVVELIRKRKKIENYRCELNRCDGKRVHVVMNAVGTFTRQGELTLLKGYLLDVTDQKNLEEQLRQAQKMEAVGRLAGGIAHDFNNLLTAITGYADTLESNLKGEDALRKNAEEIRRAAERAAALTSQLLAFSRKQVLRPRVLDLRDVVARMEEMLRRLIGENIALCTAVDEGLWRVKADQGQIEQVIMNLVVNARDAMPQGGRLLIEARNVELDGSYVSRHMAVNPGSYVLLAVSDDGMGMSSETISHLFEPFYTTKEQGKGTGLGLATVYGIVTQSGGHIWVYSEPGEGTTFKIYLPRVEGEVEEVLPARQEAIPVEGSETILLVEDDDLVRNMICETLKQNGYTMLNAASGDEALNLCGDHEGVIDLLVTDVVMPGMNGRELAERLSTAYPRLKTLFISGYTDHGIVHNGILDPETDFLQKPFKLDALARKIRQIMDS</sequence>
<comment type="catalytic activity">
    <reaction evidence="1">
        <text>ATP + protein L-histidine = ADP + protein N-phospho-L-histidine.</text>
        <dbReference type="EC" id="2.7.13.3"/>
    </reaction>
</comment>
<dbReference type="Pfam" id="PF02518">
    <property type="entry name" value="HATPase_c"/>
    <property type="match status" value="1"/>
</dbReference>
<keyword evidence="16" id="KW-1185">Reference proteome</keyword>
<dbReference type="EMBL" id="CP000478">
    <property type="protein sequence ID" value="ABK18785.1"/>
    <property type="molecule type" value="Genomic_DNA"/>
</dbReference>
<dbReference type="InterPro" id="IPR011006">
    <property type="entry name" value="CheY-like_superfamily"/>
</dbReference>
<dbReference type="Proteomes" id="UP000001784">
    <property type="component" value="Chromosome"/>
</dbReference>
<keyword evidence="10" id="KW-0812">Transmembrane</keyword>
<feature type="transmembrane region" description="Helical" evidence="10">
    <location>
        <begin position="73"/>
        <end position="93"/>
    </location>
</feature>
<dbReference type="Gene3D" id="3.30.450.20">
    <property type="entry name" value="PAS domain"/>
    <property type="match status" value="2"/>
</dbReference>
<dbReference type="EC" id="2.7.13.3" evidence="2"/>
<evidence type="ECO:0000259" key="13">
    <source>
        <dbReference type="PROSITE" id="PS50112"/>
    </source>
</evidence>
<dbReference type="KEGG" id="sfu:Sfum_3112"/>
<dbReference type="InterPro" id="IPR005467">
    <property type="entry name" value="His_kinase_dom"/>
</dbReference>
<dbReference type="Pfam" id="PF00512">
    <property type="entry name" value="HisKA"/>
    <property type="match status" value="1"/>
</dbReference>
<dbReference type="Pfam" id="PF00072">
    <property type="entry name" value="Response_reg"/>
    <property type="match status" value="1"/>
</dbReference>
<keyword evidence="10" id="KW-0472">Membrane</keyword>
<evidence type="ECO:0000259" key="11">
    <source>
        <dbReference type="PROSITE" id="PS50109"/>
    </source>
</evidence>
<feature type="transmembrane region" description="Helical" evidence="10">
    <location>
        <begin position="33"/>
        <end position="53"/>
    </location>
</feature>
<accession>A0LMY3</accession>
<dbReference type="InterPro" id="IPR000014">
    <property type="entry name" value="PAS"/>
</dbReference>
<dbReference type="Gene3D" id="3.40.50.2300">
    <property type="match status" value="1"/>
</dbReference>
<dbReference type="InterPro" id="IPR003594">
    <property type="entry name" value="HATPase_dom"/>
</dbReference>
<feature type="transmembrane region" description="Helical" evidence="10">
    <location>
        <begin position="6"/>
        <end position="21"/>
    </location>
</feature>
<dbReference type="SMART" id="SM00448">
    <property type="entry name" value="REC"/>
    <property type="match status" value="1"/>
</dbReference>
<evidence type="ECO:0000259" key="14">
    <source>
        <dbReference type="PROSITE" id="PS50113"/>
    </source>
</evidence>
<feature type="domain" description="Histidine kinase" evidence="11">
    <location>
        <begin position="371"/>
        <end position="594"/>
    </location>
</feature>
<evidence type="ECO:0000256" key="1">
    <source>
        <dbReference type="ARBA" id="ARBA00000085"/>
    </source>
</evidence>
<dbReference type="SUPFAM" id="SSF55785">
    <property type="entry name" value="PYP-like sensor domain (PAS domain)"/>
    <property type="match status" value="2"/>
</dbReference>
<keyword evidence="3 9" id="KW-0597">Phosphoprotein</keyword>
<dbReference type="Gene3D" id="3.30.565.10">
    <property type="entry name" value="Histidine kinase-like ATPase, C-terminal domain"/>
    <property type="match status" value="1"/>
</dbReference>
<dbReference type="PROSITE" id="PS50109">
    <property type="entry name" value="HIS_KIN"/>
    <property type="match status" value="1"/>
</dbReference>
<dbReference type="InterPro" id="IPR000700">
    <property type="entry name" value="PAS-assoc_C"/>
</dbReference>
<dbReference type="PANTHER" id="PTHR43065:SF42">
    <property type="entry name" value="TWO-COMPONENT SENSOR PPRA"/>
    <property type="match status" value="1"/>
</dbReference>
<dbReference type="SUPFAM" id="SSF55874">
    <property type="entry name" value="ATPase domain of HSP90 chaperone/DNA topoisomerase II/histidine kinase"/>
    <property type="match status" value="1"/>
</dbReference>